<dbReference type="PANTHER" id="PTHR43581">
    <property type="entry name" value="ATP/GTP PHOSPHATASE"/>
    <property type="match status" value="1"/>
</dbReference>
<proteinExistence type="predicted"/>
<dbReference type="EMBL" id="VYDO01000232">
    <property type="protein sequence ID" value="MYG38740.1"/>
    <property type="molecule type" value="Genomic_DNA"/>
</dbReference>
<evidence type="ECO:0000259" key="1">
    <source>
        <dbReference type="Pfam" id="PF13175"/>
    </source>
</evidence>
<dbReference type="SUPFAM" id="SSF52540">
    <property type="entry name" value="P-loop containing nucleoside triphosphate hydrolases"/>
    <property type="match status" value="1"/>
</dbReference>
<dbReference type="InterPro" id="IPR041685">
    <property type="entry name" value="AAA_GajA/Old/RecF-like"/>
</dbReference>
<comment type="caution">
    <text evidence="2">The sequence shown here is derived from an EMBL/GenBank/DDBJ whole genome shotgun (WGS) entry which is preliminary data.</text>
</comment>
<protein>
    <submittedName>
        <fullName evidence="2">AAA family ATPase</fullName>
    </submittedName>
</protein>
<dbReference type="Pfam" id="PF13175">
    <property type="entry name" value="AAA_15"/>
    <property type="match status" value="1"/>
</dbReference>
<reference evidence="2" key="1">
    <citation type="submission" date="2019-09" db="EMBL/GenBank/DDBJ databases">
        <title>Characterisation of the sponge microbiome using genome-centric metagenomics.</title>
        <authorList>
            <person name="Engelberts J.P."/>
            <person name="Robbins S.J."/>
            <person name="De Goeij J.M."/>
            <person name="Aranda M."/>
            <person name="Bell S.C."/>
            <person name="Webster N.S."/>
        </authorList>
    </citation>
    <scope>NUCLEOTIDE SEQUENCE</scope>
    <source>
        <strain evidence="2">SB0676_bin_10</strain>
    </source>
</reference>
<dbReference type="PANTHER" id="PTHR43581:SF2">
    <property type="entry name" value="EXCINUCLEASE ATPASE SUBUNIT"/>
    <property type="match status" value="1"/>
</dbReference>
<name>A0A6B1F5W8_9SYNE</name>
<feature type="domain" description="Endonuclease GajA/Old nuclease/RecF-like AAA" evidence="1">
    <location>
        <begin position="21"/>
        <end position="427"/>
    </location>
</feature>
<sequence>MTSHEAPATSEAPQFGPPNVRLEVQNFGPLAQASVELRPLTMFVGPSNTGKTYLSLLIYSLHRMFEGFPPLPPPSILLQSIYDLPHGHQEEIKASEKIEMEMTEEMIGAMIDKWTSDEQVRLSEFPDLYEELISSINDTSLLGDNLSSELQRCFDVDSKADLVNHSWKDNARVSLSISDMNKELWQFTMKWSDKETLISDHIEDIIFPPDYRNSMAQTHTKKLCHKLLQQGRNWREIFAILFQSNFLGHRWFDTVLYLPASRGGIMQSYQLIVSALVSRSTRPGLRFPETIPTLSGSVADFIQHLILYREYSRNFNKISELATVLEEETLWGRVSAIRSTPGSYPEFVYCPQGTKQNIRLNRASSMVSELTPVVLLMRGRLKPGDTLIIEEPEAHLHPAAQTRMAKTLAALVRAGVRVVVTTHSDWLLQEMANLVREGELRQAQAQEGADSEADASAPWLDPKEVGVWLFKNSEDGDGATVQEIPFDRVDGLEPEDYADVAETLYNDSAKLQNQLEETRIQRENANG</sequence>
<dbReference type="InterPro" id="IPR027417">
    <property type="entry name" value="P-loop_NTPase"/>
</dbReference>
<dbReference type="InterPro" id="IPR051396">
    <property type="entry name" value="Bact_Antivir_Def_Nuclease"/>
</dbReference>
<dbReference type="AlphaFoldDB" id="A0A6B1F5W8"/>
<dbReference type="Gene3D" id="3.40.50.300">
    <property type="entry name" value="P-loop containing nucleotide triphosphate hydrolases"/>
    <property type="match status" value="1"/>
</dbReference>
<organism evidence="2">
    <name type="scientific">Synechococcus sp. SB0676_bin_10</name>
    <dbReference type="NCBI Taxonomy" id="2604869"/>
    <lineage>
        <taxon>Bacteria</taxon>
        <taxon>Bacillati</taxon>
        <taxon>Cyanobacteriota</taxon>
        <taxon>Cyanophyceae</taxon>
        <taxon>Synechococcales</taxon>
        <taxon>Synechococcaceae</taxon>
        <taxon>Synechococcus</taxon>
    </lineage>
</organism>
<accession>A0A6B1F5W8</accession>
<evidence type="ECO:0000313" key="2">
    <source>
        <dbReference type="EMBL" id="MYG38740.1"/>
    </source>
</evidence>
<gene>
    <name evidence="2" type="ORF">F4162_07205</name>
</gene>